<dbReference type="EMBL" id="FRCJ01000004">
    <property type="protein sequence ID" value="SHM52390.1"/>
    <property type="molecule type" value="Genomic_DNA"/>
</dbReference>
<dbReference type="AlphaFoldDB" id="A0A1M7JH37"/>
<protein>
    <recommendedName>
        <fullName evidence="1">6-hydroxymethylpterin diphosphokinase MptE-like domain-containing protein</fullName>
    </recommendedName>
</protein>
<evidence type="ECO:0000313" key="2">
    <source>
        <dbReference type="EMBL" id="SHM52390.1"/>
    </source>
</evidence>
<evidence type="ECO:0000313" key="3">
    <source>
        <dbReference type="Proteomes" id="UP000184280"/>
    </source>
</evidence>
<sequence length="267" mass="31103">MWNNPLLSPFINTASYIKNVIWLRIVFKTKTLWRRVRKGSPYREIEKYKDKYKGKRCFIIATGPSLTEEDVQKLKNEYTFGMNSVCLMTEKLGWSTTFYGVQDPYVYEKLQGKILADSKPQYFVSDLLYNNYKCPSNAIPFSLNYLNHRHTYKRLFTKFSGNVAKEVFDGYTITYSLMQIAAYMGFSKIYLIGNDCNYSKDPNKQHFANYGHADPNADFSGRRILFAYQVAREYSKSKEFEIVNSTRGGALELYRRADLDDVLAGKE</sequence>
<accession>A0A1M7JH37</accession>
<gene>
    <name evidence="2" type="ORF">SAMN04488494_2064</name>
</gene>
<dbReference type="InterPro" id="IPR002826">
    <property type="entry name" value="MptE-like"/>
</dbReference>
<proteinExistence type="predicted"/>
<dbReference type="Proteomes" id="UP000184280">
    <property type="component" value="Unassembled WGS sequence"/>
</dbReference>
<dbReference type="Pfam" id="PF01973">
    <property type="entry name" value="MptE-like"/>
    <property type="match status" value="1"/>
</dbReference>
<organism evidence="2 3">
    <name type="scientific">Xylanibacter ruminicola</name>
    <name type="common">Prevotella ruminicola</name>
    <dbReference type="NCBI Taxonomy" id="839"/>
    <lineage>
        <taxon>Bacteria</taxon>
        <taxon>Pseudomonadati</taxon>
        <taxon>Bacteroidota</taxon>
        <taxon>Bacteroidia</taxon>
        <taxon>Bacteroidales</taxon>
        <taxon>Prevotellaceae</taxon>
        <taxon>Xylanibacter</taxon>
    </lineage>
</organism>
<reference evidence="2 3" key="1">
    <citation type="submission" date="2016-11" db="EMBL/GenBank/DDBJ databases">
        <authorList>
            <person name="Jaros S."/>
            <person name="Januszkiewicz K."/>
            <person name="Wedrychowicz H."/>
        </authorList>
    </citation>
    <scope>NUCLEOTIDE SEQUENCE [LARGE SCALE GENOMIC DNA]</scope>
    <source>
        <strain evidence="2 3">BPI-34</strain>
    </source>
</reference>
<evidence type="ECO:0000259" key="1">
    <source>
        <dbReference type="Pfam" id="PF01973"/>
    </source>
</evidence>
<dbReference type="Gene3D" id="3.90.1480.10">
    <property type="entry name" value="Alpha-2,3-sialyltransferase"/>
    <property type="match status" value="1"/>
</dbReference>
<name>A0A1M7JH37_XYLRU</name>
<feature type="domain" description="6-hydroxymethylpterin diphosphokinase MptE-like" evidence="1">
    <location>
        <begin position="43"/>
        <end position="200"/>
    </location>
</feature>